<dbReference type="EMBL" id="JABSTV010001245">
    <property type="protein sequence ID" value="KAH7982159.1"/>
    <property type="molecule type" value="Genomic_DNA"/>
</dbReference>
<dbReference type="Proteomes" id="UP000821837">
    <property type="component" value="Chromosome 1"/>
</dbReference>
<evidence type="ECO:0000313" key="1">
    <source>
        <dbReference type="EMBL" id="KAH7982159.1"/>
    </source>
</evidence>
<evidence type="ECO:0000313" key="2">
    <source>
        <dbReference type="Proteomes" id="UP000821837"/>
    </source>
</evidence>
<dbReference type="AlphaFoldDB" id="A0A9D4T6Q5"/>
<gene>
    <name evidence="1" type="ORF">HPB52_003319</name>
</gene>
<organism evidence="1 2">
    <name type="scientific">Rhipicephalus sanguineus</name>
    <name type="common">Brown dog tick</name>
    <name type="synonym">Ixodes sanguineus</name>
    <dbReference type="NCBI Taxonomy" id="34632"/>
    <lineage>
        <taxon>Eukaryota</taxon>
        <taxon>Metazoa</taxon>
        <taxon>Ecdysozoa</taxon>
        <taxon>Arthropoda</taxon>
        <taxon>Chelicerata</taxon>
        <taxon>Arachnida</taxon>
        <taxon>Acari</taxon>
        <taxon>Parasitiformes</taxon>
        <taxon>Ixodida</taxon>
        <taxon>Ixodoidea</taxon>
        <taxon>Ixodidae</taxon>
        <taxon>Rhipicephalinae</taxon>
        <taxon>Rhipicephalus</taxon>
        <taxon>Rhipicephalus</taxon>
    </lineage>
</organism>
<protein>
    <submittedName>
        <fullName evidence="1">Uncharacterized protein</fullName>
    </submittedName>
</protein>
<comment type="caution">
    <text evidence="1">The sequence shown here is derived from an EMBL/GenBank/DDBJ whole genome shotgun (WGS) entry which is preliminary data.</text>
</comment>
<keyword evidence="2" id="KW-1185">Reference proteome</keyword>
<reference evidence="1" key="2">
    <citation type="submission" date="2021-09" db="EMBL/GenBank/DDBJ databases">
        <authorList>
            <person name="Jia N."/>
            <person name="Wang J."/>
            <person name="Shi W."/>
            <person name="Du L."/>
            <person name="Sun Y."/>
            <person name="Zhan W."/>
            <person name="Jiang J."/>
            <person name="Wang Q."/>
            <person name="Zhang B."/>
            <person name="Ji P."/>
            <person name="Sakyi L.B."/>
            <person name="Cui X."/>
            <person name="Yuan T."/>
            <person name="Jiang B."/>
            <person name="Yang W."/>
            <person name="Lam T.T.-Y."/>
            <person name="Chang Q."/>
            <person name="Ding S."/>
            <person name="Wang X."/>
            <person name="Zhu J."/>
            <person name="Ruan X."/>
            <person name="Zhao L."/>
            <person name="Wei J."/>
            <person name="Que T."/>
            <person name="Du C."/>
            <person name="Cheng J."/>
            <person name="Dai P."/>
            <person name="Han X."/>
            <person name="Huang E."/>
            <person name="Gao Y."/>
            <person name="Liu J."/>
            <person name="Shao H."/>
            <person name="Ye R."/>
            <person name="Li L."/>
            <person name="Wei W."/>
            <person name="Wang X."/>
            <person name="Wang C."/>
            <person name="Huo Q."/>
            <person name="Li W."/>
            <person name="Guo W."/>
            <person name="Chen H."/>
            <person name="Chen S."/>
            <person name="Zhou L."/>
            <person name="Zhou L."/>
            <person name="Ni X."/>
            <person name="Tian J."/>
            <person name="Zhou Y."/>
            <person name="Sheng Y."/>
            <person name="Liu T."/>
            <person name="Pan Y."/>
            <person name="Xia L."/>
            <person name="Li J."/>
            <person name="Zhao F."/>
            <person name="Cao W."/>
        </authorList>
    </citation>
    <scope>NUCLEOTIDE SEQUENCE</scope>
    <source>
        <strain evidence="1">Rsan-2018</strain>
        <tissue evidence="1">Larvae</tissue>
    </source>
</reference>
<proteinExistence type="predicted"/>
<reference evidence="1" key="1">
    <citation type="journal article" date="2020" name="Cell">
        <title>Large-Scale Comparative Analyses of Tick Genomes Elucidate Their Genetic Diversity and Vector Capacities.</title>
        <authorList>
            <consortium name="Tick Genome and Microbiome Consortium (TIGMIC)"/>
            <person name="Jia N."/>
            <person name="Wang J."/>
            <person name="Shi W."/>
            <person name="Du L."/>
            <person name="Sun Y."/>
            <person name="Zhan W."/>
            <person name="Jiang J.F."/>
            <person name="Wang Q."/>
            <person name="Zhang B."/>
            <person name="Ji P."/>
            <person name="Bell-Sakyi L."/>
            <person name="Cui X.M."/>
            <person name="Yuan T.T."/>
            <person name="Jiang B.G."/>
            <person name="Yang W.F."/>
            <person name="Lam T.T."/>
            <person name="Chang Q.C."/>
            <person name="Ding S.J."/>
            <person name="Wang X.J."/>
            <person name="Zhu J.G."/>
            <person name="Ruan X.D."/>
            <person name="Zhao L."/>
            <person name="Wei J.T."/>
            <person name="Ye R.Z."/>
            <person name="Que T.C."/>
            <person name="Du C.H."/>
            <person name="Zhou Y.H."/>
            <person name="Cheng J.X."/>
            <person name="Dai P.F."/>
            <person name="Guo W.B."/>
            <person name="Han X.H."/>
            <person name="Huang E.J."/>
            <person name="Li L.F."/>
            <person name="Wei W."/>
            <person name="Gao Y.C."/>
            <person name="Liu J.Z."/>
            <person name="Shao H.Z."/>
            <person name="Wang X."/>
            <person name="Wang C.C."/>
            <person name="Yang T.C."/>
            <person name="Huo Q.B."/>
            <person name="Li W."/>
            <person name="Chen H.Y."/>
            <person name="Chen S.E."/>
            <person name="Zhou L.G."/>
            <person name="Ni X.B."/>
            <person name="Tian J.H."/>
            <person name="Sheng Y."/>
            <person name="Liu T."/>
            <person name="Pan Y.S."/>
            <person name="Xia L.Y."/>
            <person name="Li J."/>
            <person name="Zhao F."/>
            <person name="Cao W.C."/>
        </authorList>
    </citation>
    <scope>NUCLEOTIDE SEQUENCE</scope>
    <source>
        <strain evidence="1">Rsan-2018</strain>
    </source>
</reference>
<name>A0A9D4T6Q5_RHISA</name>
<dbReference type="VEuPathDB" id="VectorBase:RSAN_054515"/>
<sequence length="122" mass="13745">MLGQINDHEMGDTEIEKTLQAILYDVPVPGLLQAERYIVYRMLAYMLLNYNSGELEESVFEVCACYFPVDFNPFNNGNSGTLDILRQAGIDPGYGTSKGCLRKDRTRLKNAKRQSTADEKQG</sequence>
<accession>A0A9D4T6Q5</accession>